<gene>
    <name evidence="2" type="ORF">CP557_08795</name>
</gene>
<evidence type="ECO:0000313" key="2">
    <source>
        <dbReference type="EMBL" id="PCR92676.1"/>
    </source>
</evidence>
<protein>
    <recommendedName>
        <fullName evidence="4">Transcriptional regulator</fullName>
    </recommendedName>
</protein>
<name>A0A2A5R0Q3_9EURY</name>
<evidence type="ECO:0000313" key="3">
    <source>
        <dbReference type="Proteomes" id="UP000219689"/>
    </source>
</evidence>
<reference evidence="2 3" key="1">
    <citation type="submission" date="2017-09" db="EMBL/GenBank/DDBJ databases">
        <title>Genome sequences of Natrinema ejinorence JCM 13890T.</title>
        <authorList>
            <person name="Roh S.W."/>
            <person name="Kim Y.B."/>
            <person name="Kim J.Y."/>
        </authorList>
    </citation>
    <scope>NUCLEOTIDE SEQUENCE [LARGE SCALE GENOMIC DNA]</scope>
    <source>
        <strain evidence="2 3">JCM 13890</strain>
    </source>
</reference>
<evidence type="ECO:0000256" key="1">
    <source>
        <dbReference type="SAM" id="MobiDB-lite"/>
    </source>
</evidence>
<dbReference type="SUPFAM" id="SSF46785">
    <property type="entry name" value="Winged helix' DNA-binding domain"/>
    <property type="match status" value="1"/>
</dbReference>
<dbReference type="InterPro" id="IPR036390">
    <property type="entry name" value="WH_DNA-bd_sf"/>
</dbReference>
<dbReference type="InterPro" id="IPR036388">
    <property type="entry name" value="WH-like_DNA-bd_sf"/>
</dbReference>
<dbReference type="InterPro" id="IPR011991">
    <property type="entry name" value="ArsR-like_HTH"/>
</dbReference>
<comment type="caution">
    <text evidence="2">The sequence shown here is derived from an EMBL/GenBank/DDBJ whole genome shotgun (WGS) entry which is preliminary data.</text>
</comment>
<accession>A0A2A5R0Q3</accession>
<feature type="region of interest" description="Disordered" evidence="1">
    <location>
        <begin position="1"/>
        <end position="27"/>
    </location>
</feature>
<dbReference type="Pfam" id="PF12840">
    <property type="entry name" value="HTH_20"/>
    <property type="match status" value="1"/>
</dbReference>
<organism evidence="2 3">
    <name type="scientific">Natrinema ejinorense</name>
    <dbReference type="NCBI Taxonomy" id="373386"/>
    <lineage>
        <taxon>Archaea</taxon>
        <taxon>Methanobacteriati</taxon>
        <taxon>Methanobacteriota</taxon>
        <taxon>Stenosarchaea group</taxon>
        <taxon>Halobacteria</taxon>
        <taxon>Halobacteriales</taxon>
        <taxon>Natrialbaceae</taxon>
        <taxon>Natrinema</taxon>
    </lineage>
</organism>
<dbReference type="AlphaFoldDB" id="A0A2A5R0Q3"/>
<dbReference type="CDD" id="cd00090">
    <property type="entry name" value="HTH_ARSR"/>
    <property type="match status" value="1"/>
</dbReference>
<dbReference type="Gene3D" id="1.10.10.10">
    <property type="entry name" value="Winged helix-like DNA-binding domain superfamily/Winged helix DNA-binding domain"/>
    <property type="match status" value="1"/>
</dbReference>
<sequence>MDRAIDSHGRIALGGGSPAIDRTVPPQTDSNFTEWMTDTDDVTAELDFKTLAEVLDDDYARDVLRATSRTPMTVQELRDVSEASPSTLYRRVERLQRVGLLERQTRPRRDGHHDTVYAANLSGIHITLDDGHFEFELDRPSEDVADRLQQLWSDF</sequence>
<keyword evidence="3" id="KW-1185">Reference proteome</keyword>
<proteinExistence type="predicted"/>
<dbReference type="EMBL" id="NXNI01000001">
    <property type="protein sequence ID" value="PCR92676.1"/>
    <property type="molecule type" value="Genomic_DNA"/>
</dbReference>
<evidence type="ECO:0008006" key="4">
    <source>
        <dbReference type="Google" id="ProtNLM"/>
    </source>
</evidence>
<dbReference type="Proteomes" id="UP000219689">
    <property type="component" value="Unassembled WGS sequence"/>
</dbReference>